<name>A0ACB8W342_9TELE</name>
<accession>A0ACB8W342</accession>
<gene>
    <name evidence="1" type="ORF">L3Q82_012531</name>
</gene>
<comment type="caution">
    <text evidence="1">The sequence shown here is derived from an EMBL/GenBank/DDBJ whole genome shotgun (WGS) entry which is preliminary data.</text>
</comment>
<evidence type="ECO:0000313" key="2">
    <source>
        <dbReference type="Proteomes" id="UP000831701"/>
    </source>
</evidence>
<sequence>MCLCRFDRAPEGITPVDQLRVKSDVCGGGDGAGGDNMDGKLLSPPARALPTSVSSARPGRASTARARRLTPSPLHAENVRTLQGERAAVALKFLPRISVVTDEYPVEKICLVQISPELSPLSGKRPAEDMDEEQAFKRSRNTDEMVELRVLLQSKNAGAVIGKGGKNIKALRTDVSKWVLLCVLLFVPLVMPCFLLAKMIPDRILSVNASIDTIGDILLKIIPTLEEYQHYSGIDFDCELRLLIHQSLAGGIIGVKGAKIKELRENTQTTIKLFQECCPHSTDRVVLVGGKPERVIECIKVILELVSEAPIKGRAQPYDPNFYDETYDYGGFTMLFEERGRRPIGGFPIRVRGGFERMPPVRGNRPMPPSRRDYDDMSPRRGPPPPLSRGGRGGSRARNLPLPPPPPPRGGGDRFSHGSYHGSMDDRPSDRRGRGGDRYDSMVSAVCVYRRCCNAWLYGIFILAVCSRQIHRKCSYSPPTVGGRGSYSDIGGPVITTQVTIPKDLAGSIIGKGGQRIKQIRHESGASIKIDEPLEGSEDRIITITGTQDQIQNAQYLLQNRHVHPQFPQNTLNSSLWSSVVSSDA</sequence>
<feature type="non-terminal residue" evidence="1">
    <location>
        <position position="585"/>
    </location>
</feature>
<dbReference type="Proteomes" id="UP000831701">
    <property type="component" value="Chromosome 15"/>
</dbReference>
<protein>
    <submittedName>
        <fullName evidence="1">Uncharacterized protein</fullName>
    </submittedName>
</protein>
<organism evidence="1 2">
    <name type="scientific">Scortum barcoo</name>
    <name type="common">barcoo grunter</name>
    <dbReference type="NCBI Taxonomy" id="214431"/>
    <lineage>
        <taxon>Eukaryota</taxon>
        <taxon>Metazoa</taxon>
        <taxon>Chordata</taxon>
        <taxon>Craniata</taxon>
        <taxon>Vertebrata</taxon>
        <taxon>Euteleostomi</taxon>
        <taxon>Actinopterygii</taxon>
        <taxon>Neopterygii</taxon>
        <taxon>Teleostei</taxon>
        <taxon>Neoteleostei</taxon>
        <taxon>Acanthomorphata</taxon>
        <taxon>Eupercaria</taxon>
        <taxon>Centrarchiformes</taxon>
        <taxon>Terapontoidei</taxon>
        <taxon>Terapontidae</taxon>
        <taxon>Scortum</taxon>
    </lineage>
</organism>
<dbReference type="EMBL" id="CM041545">
    <property type="protein sequence ID" value="KAI3362209.1"/>
    <property type="molecule type" value="Genomic_DNA"/>
</dbReference>
<keyword evidence="2" id="KW-1185">Reference proteome</keyword>
<reference evidence="1" key="1">
    <citation type="submission" date="2022-04" db="EMBL/GenBank/DDBJ databases">
        <title>Jade perch genome.</title>
        <authorList>
            <person name="Chao B."/>
        </authorList>
    </citation>
    <scope>NUCLEOTIDE SEQUENCE</scope>
    <source>
        <strain evidence="1">CB-2022</strain>
    </source>
</reference>
<proteinExistence type="predicted"/>
<evidence type="ECO:0000313" key="1">
    <source>
        <dbReference type="EMBL" id="KAI3362209.1"/>
    </source>
</evidence>